<reference evidence="1 2" key="1">
    <citation type="journal article" date="2019" name="New Phytol.">
        <title>Comparative genomics reveals unique wood-decay strategies and fruiting body development in the Schizophyllaceae.</title>
        <authorList>
            <person name="Almasi E."/>
            <person name="Sahu N."/>
            <person name="Krizsan K."/>
            <person name="Balint B."/>
            <person name="Kovacs G.M."/>
            <person name="Kiss B."/>
            <person name="Cseklye J."/>
            <person name="Drula E."/>
            <person name="Henrissat B."/>
            <person name="Nagy I."/>
            <person name="Chovatia M."/>
            <person name="Adam C."/>
            <person name="LaButti K."/>
            <person name="Lipzen A."/>
            <person name="Riley R."/>
            <person name="Grigoriev I.V."/>
            <person name="Nagy L.G."/>
        </authorList>
    </citation>
    <scope>NUCLEOTIDE SEQUENCE [LARGE SCALE GENOMIC DNA]</scope>
    <source>
        <strain evidence="1 2">NL-1724</strain>
    </source>
</reference>
<dbReference type="Proteomes" id="UP000320762">
    <property type="component" value="Unassembled WGS sequence"/>
</dbReference>
<gene>
    <name evidence="1" type="ORF">BD626DRAFT_101865</name>
</gene>
<sequence>MSLSSHTFHLSATAQEVCDPYQGFTVSTGYTAQVTPTAPISASTPASVLPYLPLCWTWPACRSDASPIVGLRLPGPCRTRRPMLLSGLYSY</sequence>
<dbReference type="EMBL" id="VDMD01000002">
    <property type="protein sequence ID" value="TRM67510.1"/>
    <property type="molecule type" value="Genomic_DNA"/>
</dbReference>
<comment type="caution">
    <text evidence="1">The sequence shown here is derived from an EMBL/GenBank/DDBJ whole genome shotgun (WGS) entry which is preliminary data.</text>
</comment>
<evidence type="ECO:0000313" key="2">
    <source>
        <dbReference type="Proteomes" id="UP000320762"/>
    </source>
</evidence>
<evidence type="ECO:0000313" key="1">
    <source>
        <dbReference type="EMBL" id="TRM67510.1"/>
    </source>
</evidence>
<accession>A0A550CRV7</accession>
<proteinExistence type="predicted"/>
<protein>
    <submittedName>
        <fullName evidence="1">Uncharacterized protein</fullName>
    </submittedName>
</protein>
<keyword evidence="2" id="KW-1185">Reference proteome</keyword>
<name>A0A550CRV7_9AGAR</name>
<organism evidence="1 2">
    <name type="scientific">Schizophyllum amplum</name>
    <dbReference type="NCBI Taxonomy" id="97359"/>
    <lineage>
        <taxon>Eukaryota</taxon>
        <taxon>Fungi</taxon>
        <taxon>Dikarya</taxon>
        <taxon>Basidiomycota</taxon>
        <taxon>Agaricomycotina</taxon>
        <taxon>Agaricomycetes</taxon>
        <taxon>Agaricomycetidae</taxon>
        <taxon>Agaricales</taxon>
        <taxon>Schizophyllaceae</taxon>
        <taxon>Schizophyllum</taxon>
    </lineage>
</organism>
<dbReference type="AlphaFoldDB" id="A0A550CRV7"/>